<feature type="domain" description="Tyr recombinase" evidence="5">
    <location>
        <begin position="420"/>
        <end position="570"/>
    </location>
</feature>
<organism evidence="7 8">
    <name type="scientific">Kaistia terrae</name>
    <dbReference type="NCBI Taxonomy" id="537017"/>
    <lineage>
        <taxon>Bacteria</taxon>
        <taxon>Pseudomonadati</taxon>
        <taxon>Pseudomonadota</taxon>
        <taxon>Alphaproteobacteria</taxon>
        <taxon>Hyphomicrobiales</taxon>
        <taxon>Kaistiaceae</taxon>
        <taxon>Kaistia</taxon>
    </lineage>
</organism>
<evidence type="ECO:0000259" key="6">
    <source>
        <dbReference type="Pfam" id="PF20172"/>
    </source>
</evidence>
<dbReference type="InterPro" id="IPR013762">
    <property type="entry name" value="Integrase-like_cat_sf"/>
</dbReference>
<keyword evidence="3" id="KW-0238">DNA-binding</keyword>
<evidence type="ECO:0000256" key="2">
    <source>
        <dbReference type="ARBA" id="ARBA00022908"/>
    </source>
</evidence>
<sequence length="599" mass="68448">MARQNNLMRRGAVYYALVHIPTDLQAAMGGKKQVWRSLETKDYGEAKRRLAAHLDQWISTFDDMRRRRDLSDADVDVAVWEHYTAKVEEGDRERASRPTAAEIDIAIDKAFTDARRSGAAEAGPIAMINAMTDVEVLANKASWAARRRTSRLNRLRADLASGDTRLIEVEADRFLAGNGLNIERGGTRYREFCFKLMRADIEQLERYAERDRGDFTGQPKDPIIVEPVKRPEPIGSTGESIMQVFAKYQAENPNEIRPETFGQARRDVQHFSDFVGPRVRASAIDKRMVREWKEVLAAWPVKATETAVFKDMKILDIVTKNKTLATPKPTLTRNTIRRYLASLSGFCKWLKTNDYLDANPVADMLPKKNGPANERDTFTDEALTTLFHSPLFTTCKGTEWRDLDKPGNVAVRDHRFWIPLIMTFSGSRPAEIAQLHAGDVRQVGDVWIMDINDEDENKRTKNQNSKRVVPIHPELIRIGFIKHCQRMVDAGQKQVFPEVEIPKEGQIAAQFSREFNRYLTDIGVKTSKKIVTYSLRHTVTDQLRLAGFMDNEIETIVGHEKRTQTSRYGKTREGTLKLRVELVNSIAYRTLDLSHLYRP</sequence>
<name>A0ABW0Q2B4_9HYPH</name>
<feature type="domain" description="DUF6538" evidence="6">
    <location>
        <begin position="6"/>
        <end position="66"/>
    </location>
</feature>
<keyword evidence="2" id="KW-0229">DNA integration</keyword>
<dbReference type="Gene3D" id="1.10.150.130">
    <property type="match status" value="1"/>
</dbReference>
<dbReference type="EMBL" id="JBHSML010000013">
    <property type="protein sequence ID" value="MFC5518067.1"/>
    <property type="molecule type" value="Genomic_DNA"/>
</dbReference>
<keyword evidence="4" id="KW-0233">DNA recombination</keyword>
<accession>A0ABW0Q2B4</accession>
<evidence type="ECO:0000256" key="4">
    <source>
        <dbReference type="ARBA" id="ARBA00023172"/>
    </source>
</evidence>
<dbReference type="InterPro" id="IPR046668">
    <property type="entry name" value="DUF6538"/>
</dbReference>
<comment type="similarity">
    <text evidence="1">Belongs to the 'phage' integrase family.</text>
</comment>
<gene>
    <name evidence="7" type="ORF">ACFPP9_19970</name>
</gene>
<evidence type="ECO:0000256" key="1">
    <source>
        <dbReference type="ARBA" id="ARBA00008857"/>
    </source>
</evidence>
<dbReference type="Gene3D" id="1.10.443.10">
    <property type="entry name" value="Intergrase catalytic core"/>
    <property type="match status" value="1"/>
</dbReference>
<dbReference type="InterPro" id="IPR002104">
    <property type="entry name" value="Integrase_catalytic"/>
</dbReference>
<dbReference type="InterPro" id="IPR011010">
    <property type="entry name" value="DNA_brk_join_enz"/>
</dbReference>
<dbReference type="Pfam" id="PF20172">
    <property type="entry name" value="DUF6538"/>
    <property type="match status" value="1"/>
</dbReference>
<dbReference type="RefSeq" id="WP_266343758.1">
    <property type="nucleotide sequence ID" value="NZ_JAPKNH010000003.1"/>
</dbReference>
<comment type="caution">
    <text evidence="7">The sequence shown here is derived from an EMBL/GenBank/DDBJ whole genome shotgun (WGS) entry which is preliminary data.</text>
</comment>
<evidence type="ECO:0000313" key="8">
    <source>
        <dbReference type="Proteomes" id="UP001596150"/>
    </source>
</evidence>
<dbReference type="InterPro" id="IPR050090">
    <property type="entry name" value="Tyrosine_recombinase_XerCD"/>
</dbReference>
<evidence type="ECO:0000259" key="5">
    <source>
        <dbReference type="Pfam" id="PF00589"/>
    </source>
</evidence>
<dbReference type="InterPro" id="IPR010998">
    <property type="entry name" value="Integrase_recombinase_N"/>
</dbReference>
<dbReference type="PANTHER" id="PTHR30349:SF41">
    <property type="entry name" value="INTEGRASE_RECOMBINASE PROTEIN MJ0367-RELATED"/>
    <property type="match status" value="1"/>
</dbReference>
<dbReference type="PANTHER" id="PTHR30349">
    <property type="entry name" value="PHAGE INTEGRASE-RELATED"/>
    <property type="match status" value="1"/>
</dbReference>
<dbReference type="Proteomes" id="UP001596150">
    <property type="component" value="Unassembled WGS sequence"/>
</dbReference>
<protein>
    <submittedName>
        <fullName evidence="7">DUF6538 domain-containing protein</fullName>
    </submittedName>
</protein>
<keyword evidence="8" id="KW-1185">Reference proteome</keyword>
<dbReference type="SUPFAM" id="SSF56349">
    <property type="entry name" value="DNA breaking-rejoining enzymes"/>
    <property type="match status" value="1"/>
</dbReference>
<proteinExistence type="inferred from homology"/>
<reference evidence="8" key="1">
    <citation type="journal article" date="2019" name="Int. J. Syst. Evol. Microbiol.">
        <title>The Global Catalogue of Microorganisms (GCM) 10K type strain sequencing project: providing services to taxonomists for standard genome sequencing and annotation.</title>
        <authorList>
            <consortium name="The Broad Institute Genomics Platform"/>
            <consortium name="The Broad Institute Genome Sequencing Center for Infectious Disease"/>
            <person name="Wu L."/>
            <person name="Ma J."/>
        </authorList>
    </citation>
    <scope>NUCLEOTIDE SEQUENCE [LARGE SCALE GENOMIC DNA]</scope>
    <source>
        <strain evidence="8">KACC 12633</strain>
    </source>
</reference>
<evidence type="ECO:0000313" key="7">
    <source>
        <dbReference type="EMBL" id="MFC5518067.1"/>
    </source>
</evidence>
<dbReference type="Pfam" id="PF00589">
    <property type="entry name" value="Phage_integrase"/>
    <property type="match status" value="1"/>
</dbReference>
<dbReference type="CDD" id="cd01184">
    <property type="entry name" value="INT_C_like_1"/>
    <property type="match status" value="1"/>
</dbReference>
<evidence type="ECO:0000256" key="3">
    <source>
        <dbReference type="ARBA" id="ARBA00023125"/>
    </source>
</evidence>